<gene>
    <name evidence="2" type="ORF">BQ2448_2610</name>
</gene>
<feature type="compositionally biased region" description="Basic and acidic residues" evidence="1">
    <location>
        <begin position="717"/>
        <end position="726"/>
    </location>
</feature>
<feature type="region of interest" description="Disordered" evidence="1">
    <location>
        <begin position="319"/>
        <end position="741"/>
    </location>
</feature>
<feature type="compositionally biased region" description="Low complexity" evidence="1">
    <location>
        <begin position="435"/>
        <end position="474"/>
    </location>
</feature>
<feature type="compositionally biased region" description="Low complexity" evidence="1">
    <location>
        <begin position="676"/>
        <end position="686"/>
    </location>
</feature>
<dbReference type="OrthoDB" id="2538408at2759"/>
<feature type="region of interest" description="Disordered" evidence="1">
    <location>
        <begin position="238"/>
        <end position="306"/>
    </location>
</feature>
<feature type="compositionally biased region" description="Low complexity" evidence="1">
    <location>
        <begin position="623"/>
        <end position="639"/>
    </location>
</feature>
<dbReference type="Proteomes" id="UP000198372">
    <property type="component" value="Unassembled WGS sequence"/>
</dbReference>
<evidence type="ECO:0000313" key="3">
    <source>
        <dbReference type="Proteomes" id="UP000198372"/>
    </source>
</evidence>
<dbReference type="STRING" id="269621.A0A238F6V5"/>
<proteinExistence type="predicted"/>
<dbReference type="AlphaFoldDB" id="A0A238F6V5"/>
<name>A0A238F6V5_9BASI</name>
<feature type="compositionally biased region" description="Low complexity" evidence="1">
    <location>
        <begin position="391"/>
        <end position="408"/>
    </location>
</feature>
<reference evidence="3" key="1">
    <citation type="submission" date="2016-09" db="EMBL/GenBank/DDBJ databases">
        <authorList>
            <person name="Jeantristanb JTB J.-T."/>
            <person name="Ricardo R."/>
        </authorList>
    </citation>
    <scope>NUCLEOTIDE SEQUENCE [LARGE SCALE GENOMIC DNA]</scope>
</reference>
<feature type="compositionally biased region" description="Low complexity" evidence="1">
    <location>
        <begin position="646"/>
        <end position="664"/>
    </location>
</feature>
<accession>A0A238F6V5</accession>
<sequence length="741" mass="81290">MSAIYSIYTSPNHPPVPGHLPTLIVTPHGRSSHVLYTYLHTNNNKENYLLTPSDAGDLCVAKLYPTQSSTGTASAPSVRCEASRNLRWTINNTGIQVGAPTYSYRVPGKDLTHCRVQLLLQNPVYKLTLPNPDQPSQDQPLFQVSKPSPHATWWTLFYFTYAGHLIPPKRIEFGKIQRNSPEAGGGTRVSITGKSDDEKAVWKTLGDANEDMVEWIVICAALVVLDNEIVTAATLAGINTGSLPPNFPTRPEPASSLPGHAPRTRTTSAPSSRDAQRARSPQAPPPMPSSVSASGHGQPSNHSGRHRQPLLEEISNSRASAPIPQPSHSHNKSLPNSSAYRAPPPEPFHPPAQPQLRPPSQSRHPYAAPAPLPSHAQYQSSLQPQKMPPVAHAQPQKMPPAAHAAHPPRSSYEAGRPVQAPPPTHRASSDPRYAQSAPQQLPSQYQQQQPYPGSQPSMQSQQQPRGGGSPSQPYRAGPPPPHHGSPNGRGGSPQQSHRMPPPPQQYRQPMPPPQQQQERHLVRHQLSDRPVERDPHFDDGGRHRPHSADPPRPQRSQLSASRSYPELPMPNQYSAMPPPHPPQQQQQQQQQQREREQGGRGREPLGLAPSGHQASQPREHSQCHQQTQQPHPQARQQYPLPQQGKPYQPLQSRPPQQPQQQQQRPPGPPRPPQQHAPPQQAPQRQPLEPWLAPKGKAQNSIPPPVAAPSKPAAPPASEKKAPEKKNKSFALFSPPLASTKN</sequence>
<keyword evidence="3" id="KW-1185">Reference proteome</keyword>
<feature type="compositionally biased region" description="Pro residues" evidence="1">
    <location>
        <begin position="665"/>
        <end position="675"/>
    </location>
</feature>
<feature type="compositionally biased region" description="Pro residues" evidence="1">
    <location>
        <begin position="342"/>
        <end position="357"/>
    </location>
</feature>
<evidence type="ECO:0000313" key="2">
    <source>
        <dbReference type="EMBL" id="SCV69590.1"/>
    </source>
</evidence>
<feature type="compositionally biased region" description="Basic and acidic residues" evidence="1">
    <location>
        <begin position="517"/>
        <end position="549"/>
    </location>
</feature>
<feature type="compositionally biased region" description="Basic and acidic residues" evidence="1">
    <location>
        <begin position="592"/>
        <end position="603"/>
    </location>
</feature>
<protein>
    <submittedName>
        <fullName evidence="2">BQ2448_2610 protein</fullName>
    </submittedName>
</protein>
<feature type="compositionally biased region" description="Polar residues" evidence="1">
    <location>
        <begin position="326"/>
        <end position="339"/>
    </location>
</feature>
<organism evidence="2 3">
    <name type="scientific">Microbotryum intermedium</name>
    <dbReference type="NCBI Taxonomy" id="269621"/>
    <lineage>
        <taxon>Eukaryota</taxon>
        <taxon>Fungi</taxon>
        <taxon>Dikarya</taxon>
        <taxon>Basidiomycota</taxon>
        <taxon>Pucciniomycotina</taxon>
        <taxon>Microbotryomycetes</taxon>
        <taxon>Microbotryales</taxon>
        <taxon>Microbotryaceae</taxon>
        <taxon>Microbotryum</taxon>
    </lineage>
</organism>
<evidence type="ECO:0000256" key="1">
    <source>
        <dbReference type="SAM" id="MobiDB-lite"/>
    </source>
</evidence>
<feature type="compositionally biased region" description="Pro residues" evidence="1">
    <location>
        <begin position="701"/>
        <end position="714"/>
    </location>
</feature>
<dbReference type="EMBL" id="FMSP01000004">
    <property type="protein sequence ID" value="SCV69590.1"/>
    <property type="molecule type" value="Genomic_DNA"/>
</dbReference>
<feature type="compositionally biased region" description="Pro residues" evidence="1">
    <location>
        <begin position="499"/>
        <end position="514"/>
    </location>
</feature>
<feature type="compositionally biased region" description="Low complexity" evidence="1">
    <location>
        <begin position="268"/>
        <end position="281"/>
    </location>
</feature>